<dbReference type="Pfam" id="PF00583">
    <property type="entry name" value="Acetyltransf_1"/>
    <property type="match status" value="1"/>
</dbReference>
<dbReference type="EMBL" id="BOMG01000051">
    <property type="protein sequence ID" value="GID55495.1"/>
    <property type="molecule type" value="Genomic_DNA"/>
</dbReference>
<dbReference type="InterPro" id="IPR016181">
    <property type="entry name" value="Acyl_CoA_acyltransferase"/>
</dbReference>
<accession>A0ABQ3XAH5</accession>
<reference evidence="4 5" key="1">
    <citation type="submission" date="2021-01" db="EMBL/GenBank/DDBJ databases">
        <title>Whole genome shotgun sequence of Actinoplanes couchii NBRC 106145.</title>
        <authorList>
            <person name="Komaki H."/>
            <person name="Tamura T."/>
        </authorList>
    </citation>
    <scope>NUCLEOTIDE SEQUENCE [LARGE SCALE GENOMIC DNA]</scope>
    <source>
        <strain evidence="4 5">NBRC 106145</strain>
    </source>
</reference>
<dbReference type="InterPro" id="IPR000182">
    <property type="entry name" value="GNAT_dom"/>
</dbReference>
<protein>
    <recommendedName>
        <fullName evidence="3">N-acetyltransferase domain-containing protein</fullName>
    </recommendedName>
</protein>
<evidence type="ECO:0000313" key="5">
    <source>
        <dbReference type="Proteomes" id="UP000612282"/>
    </source>
</evidence>
<name>A0ABQ3XAH5_9ACTN</name>
<sequence length="305" mass="32933">MVGVTAFRIRPARPDDAAALVALRAVVYPFLVRGEESMRRLIAEPAPGEDWAGYAAEVDGRMVGWVAALRDPRAEDRDFGQISQCHVDPAHRGRGIGTALLTEATSYLRSIGVSRAAARISPEAVGFAERRGFRASSRVMRFSARDLSLPPCGVPPRQPGIKLCSVRDVPEAALYQAELEATGDVPEEVPSGPSSYETWCHEIRDEPGLDRDSSTVALAGSRVVAFTLLMRDGERGWSDMTATVPDHRGRGLAYMVKVATLRRAARSGMRIAYASNAGENAPMLAVNTRLGYQPVATQISCVAVL</sequence>
<comment type="caution">
    <text evidence="4">The sequence shown here is derived from an EMBL/GenBank/DDBJ whole genome shotgun (WGS) entry which is preliminary data.</text>
</comment>
<organism evidence="4 5">
    <name type="scientific">Actinoplanes couchii</name>
    <dbReference type="NCBI Taxonomy" id="403638"/>
    <lineage>
        <taxon>Bacteria</taxon>
        <taxon>Bacillati</taxon>
        <taxon>Actinomycetota</taxon>
        <taxon>Actinomycetes</taxon>
        <taxon>Micromonosporales</taxon>
        <taxon>Micromonosporaceae</taxon>
        <taxon>Actinoplanes</taxon>
    </lineage>
</organism>
<dbReference type="InterPro" id="IPR050832">
    <property type="entry name" value="Bact_Acetyltransf"/>
</dbReference>
<keyword evidence="5" id="KW-1185">Reference proteome</keyword>
<gene>
    <name evidence="4" type="ORF">Aco03nite_038990</name>
</gene>
<feature type="domain" description="N-acetyltransferase" evidence="3">
    <location>
        <begin position="7"/>
        <end position="152"/>
    </location>
</feature>
<evidence type="ECO:0000256" key="2">
    <source>
        <dbReference type="ARBA" id="ARBA00023315"/>
    </source>
</evidence>
<dbReference type="PANTHER" id="PTHR43877">
    <property type="entry name" value="AMINOALKYLPHOSPHONATE N-ACETYLTRANSFERASE-RELATED-RELATED"/>
    <property type="match status" value="1"/>
</dbReference>
<dbReference type="PROSITE" id="PS51186">
    <property type="entry name" value="GNAT"/>
    <property type="match status" value="2"/>
</dbReference>
<keyword evidence="2" id="KW-0012">Acyltransferase</keyword>
<evidence type="ECO:0000313" key="4">
    <source>
        <dbReference type="EMBL" id="GID55495.1"/>
    </source>
</evidence>
<dbReference type="Proteomes" id="UP000612282">
    <property type="component" value="Unassembled WGS sequence"/>
</dbReference>
<dbReference type="Gene3D" id="3.40.630.30">
    <property type="match status" value="1"/>
</dbReference>
<dbReference type="CDD" id="cd04301">
    <property type="entry name" value="NAT_SF"/>
    <property type="match status" value="1"/>
</dbReference>
<evidence type="ECO:0000256" key="1">
    <source>
        <dbReference type="ARBA" id="ARBA00022679"/>
    </source>
</evidence>
<proteinExistence type="predicted"/>
<feature type="domain" description="N-acetyltransferase" evidence="3">
    <location>
        <begin position="164"/>
        <end position="305"/>
    </location>
</feature>
<dbReference type="SUPFAM" id="SSF55729">
    <property type="entry name" value="Acyl-CoA N-acyltransferases (Nat)"/>
    <property type="match status" value="2"/>
</dbReference>
<keyword evidence="1" id="KW-0808">Transferase</keyword>
<evidence type="ECO:0000259" key="3">
    <source>
        <dbReference type="PROSITE" id="PS51186"/>
    </source>
</evidence>